<organism evidence="9 10">
    <name type="scientific">Jiangella asiatica</name>
    <dbReference type="NCBI Taxonomy" id="2530372"/>
    <lineage>
        <taxon>Bacteria</taxon>
        <taxon>Bacillati</taxon>
        <taxon>Actinomycetota</taxon>
        <taxon>Actinomycetes</taxon>
        <taxon>Jiangellales</taxon>
        <taxon>Jiangellaceae</taxon>
        <taxon>Jiangella</taxon>
    </lineage>
</organism>
<dbReference type="AlphaFoldDB" id="A0A4R5DJJ6"/>
<keyword evidence="5 7" id="KW-1133">Transmembrane helix</keyword>
<dbReference type="GO" id="GO:0071916">
    <property type="term" value="F:dipeptide transmembrane transporter activity"/>
    <property type="evidence" value="ECO:0007669"/>
    <property type="project" value="TreeGrafter"/>
</dbReference>
<feature type="transmembrane region" description="Helical" evidence="7">
    <location>
        <begin position="236"/>
        <end position="260"/>
    </location>
</feature>
<feature type="transmembrane region" description="Helical" evidence="7">
    <location>
        <begin position="181"/>
        <end position="200"/>
    </location>
</feature>
<dbReference type="PROSITE" id="PS50928">
    <property type="entry name" value="ABC_TM1"/>
    <property type="match status" value="1"/>
</dbReference>
<evidence type="ECO:0000256" key="2">
    <source>
        <dbReference type="ARBA" id="ARBA00022448"/>
    </source>
</evidence>
<keyword evidence="3" id="KW-1003">Cell membrane</keyword>
<feature type="transmembrane region" description="Helical" evidence="7">
    <location>
        <begin position="12"/>
        <end position="30"/>
    </location>
</feature>
<dbReference type="InterPro" id="IPR000515">
    <property type="entry name" value="MetI-like"/>
</dbReference>
<feature type="transmembrane region" description="Helical" evidence="7">
    <location>
        <begin position="99"/>
        <end position="122"/>
    </location>
</feature>
<comment type="caution">
    <text evidence="9">The sequence shown here is derived from an EMBL/GenBank/DDBJ whole genome shotgun (WGS) entry which is preliminary data.</text>
</comment>
<keyword evidence="2 7" id="KW-0813">Transport</keyword>
<feature type="transmembrane region" description="Helical" evidence="7">
    <location>
        <begin position="280"/>
        <end position="300"/>
    </location>
</feature>
<evidence type="ECO:0000256" key="6">
    <source>
        <dbReference type="ARBA" id="ARBA00023136"/>
    </source>
</evidence>
<dbReference type="Proteomes" id="UP000294739">
    <property type="component" value="Unassembled WGS sequence"/>
</dbReference>
<dbReference type="Pfam" id="PF00528">
    <property type="entry name" value="BPD_transp_1"/>
    <property type="match status" value="1"/>
</dbReference>
<proteinExistence type="inferred from homology"/>
<accession>A0A4R5DJJ6</accession>
<gene>
    <name evidence="9" type="ORF">E1269_05665</name>
</gene>
<keyword evidence="4 7" id="KW-0812">Transmembrane</keyword>
<dbReference type="EMBL" id="SMKZ01000005">
    <property type="protein sequence ID" value="TDE13517.1"/>
    <property type="molecule type" value="Genomic_DNA"/>
</dbReference>
<evidence type="ECO:0000259" key="8">
    <source>
        <dbReference type="PROSITE" id="PS50928"/>
    </source>
</evidence>
<dbReference type="GO" id="GO:0005886">
    <property type="term" value="C:plasma membrane"/>
    <property type="evidence" value="ECO:0007669"/>
    <property type="project" value="UniProtKB-SubCell"/>
</dbReference>
<evidence type="ECO:0000256" key="1">
    <source>
        <dbReference type="ARBA" id="ARBA00004651"/>
    </source>
</evidence>
<evidence type="ECO:0000256" key="7">
    <source>
        <dbReference type="RuleBase" id="RU363032"/>
    </source>
</evidence>
<evidence type="ECO:0000313" key="9">
    <source>
        <dbReference type="EMBL" id="TDE13517.1"/>
    </source>
</evidence>
<dbReference type="CDD" id="cd06261">
    <property type="entry name" value="TM_PBP2"/>
    <property type="match status" value="1"/>
</dbReference>
<evidence type="ECO:0000256" key="3">
    <source>
        <dbReference type="ARBA" id="ARBA00022475"/>
    </source>
</evidence>
<evidence type="ECO:0000256" key="4">
    <source>
        <dbReference type="ARBA" id="ARBA00022692"/>
    </source>
</evidence>
<evidence type="ECO:0000256" key="5">
    <source>
        <dbReference type="ARBA" id="ARBA00022989"/>
    </source>
</evidence>
<dbReference type="InterPro" id="IPR045621">
    <property type="entry name" value="BPD_transp_1_N"/>
</dbReference>
<protein>
    <submittedName>
        <fullName evidence="9">ABC transporter permease</fullName>
    </submittedName>
</protein>
<dbReference type="InterPro" id="IPR035906">
    <property type="entry name" value="MetI-like_sf"/>
</dbReference>
<evidence type="ECO:0000313" key="10">
    <source>
        <dbReference type="Proteomes" id="UP000294739"/>
    </source>
</evidence>
<dbReference type="PANTHER" id="PTHR43163:SF6">
    <property type="entry name" value="DIPEPTIDE TRANSPORT SYSTEM PERMEASE PROTEIN DPPB-RELATED"/>
    <property type="match status" value="1"/>
</dbReference>
<dbReference type="Pfam" id="PF19300">
    <property type="entry name" value="BPD_transp_1_N"/>
    <property type="match status" value="1"/>
</dbReference>
<dbReference type="RefSeq" id="WP_131892257.1">
    <property type="nucleotide sequence ID" value="NZ_SMKZ01000005.1"/>
</dbReference>
<keyword evidence="6 7" id="KW-0472">Membrane</keyword>
<reference evidence="9 10" key="1">
    <citation type="submission" date="2019-03" db="EMBL/GenBank/DDBJ databases">
        <title>Draft genome sequences of novel Actinobacteria.</title>
        <authorList>
            <person name="Sahin N."/>
            <person name="Ay H."/>
            <person name="Saygin H."/>
        </authorList>
    </citation>
    <scope>NUCLEOTIDE SEQUENCE [LARGE SCALE GENOMIC DNA]</scope>
    <source>
        <strain evidence="9 10">5K138</strain>
    </source>
</reference>
<comment type="similarity">
    <text evidence="7">Belongs to the binding-protein-dependent transport system permease family.</text>
</comment>
<dbReference type="SUPFAM" id="SSF161098">
    <property type="entry name" value="MetI-like"/>
    <property type="match status" value="1"/>
</dbReference>
<dbReference type="PANTHER" id="PTHR43163">
    <property type="entry name" value="DIPEPTIDE TRANSPORT SYSTEM PERMEASE PROTEIN DPPB-RELATED"/>
    <property type="match status" value="1"/>
</dbReference>
<keyword evidence="10" id="KW-1185">Reference proteome</keyword>
<name>A0A4R5DJJ6_9ACTN</name>
<dbReference type="InParanoid" id="A0A4R5DJJ6"/>
<sequence>MIRLVVRKTAVLLASALAGSIVVFVLMRLLGGDVATVILGQGSTPEARDALRAELGLDRSWPEQYASWIGGLFRGDLGQSYAAGYDIFDEIVARLGLTLSLALISLAVSLLLGVIAGTYSALHSRDVRGGFVDVVAQLGIAIPPFWVGLLLISFVAVQLGWLPSGGYIPWSESVVGALRTLALPLVALSIALTGVFTRFVRSSMLDVLGEDYIRTAMAKGRTWRGAAIRHGVRNAAIPLVTVGTLQLGGLLAGTVVIESVFTLPGLGRMLMSAVTGREAIVVQSLAFVIILVILVLNFLLDIAYGLLDPRITDAEGAARA</sequence>
<dbReference type="Gene3D" id="1.10.3720.10">
    <property type="entry name" value="MetI-like"/>
    <property type="match status" value="1"/>
</dbReference>
<comment type="subcellular location">
    <subcellularLocation>
        <location evidence="1 7">Cell membrane</location>
        <topology evidence="1 7">Multi-pass membrane protein</topology>
    </subcellularLocation>
</comment>
<dbReference type="OrthoDB" id="4695618at2"/>
<feature type="transmembrane region" description="Helical" evidence="7">
    <location>
        <begin position="134"/>
        <end position="161"/>
    </location>
</feature>
<feature type="domain" description="ABC transmembrane type-1" evidence="8">
    <location>
        <begin position="95"/>
        <end position="300"/>
    </location>
</feature>